<dbReference type="GO" id="GO:0006616">
    <property type="term" value="P:SRP-dependent cotranslational protein targeting to membrane, translocation"/>
    <property type="evidence" value="ECO:0007669"/>
    <property type="project" value="TreeGrafter"/>
</dbReference>
<evidence type="ECO:0000313" key="5">
    <source>
        <dbReference type="Proteomes" id="UP001385951"/>
    </source>
</evidence>
<dbReference type="GO" id="GO:0005525">
    <property type="term" value="F:GTP binding"/>
    <property type="evidence" value="ECO:0007669"/>
    <property type="project" value="UniProtKB-KW"/>
</dbReference>
<dbReference type="AlphaFoldDB" id="A0AAW0GVF1"/>
<evidence type="ECO:0000313" key="4">
    <source>
        <dbReference type="EMBL" id="KAK7693511.1"/>
    </source>
</evidence>
<keyword evidence="5" id="KW-1185">Reference proteome</keyword>
<dbReference type="GO" id="GO:0005786">
    <property type="term" value="C:signal recognition particle, endoplasmic reticulum targeting"/>
    <property type="evidence" value="ECO:0007669"/>
    <property type="project" value="TreeGrafter"/>
</dbReference>
<dbReference type="Gene3D" id="3.40.50.300">
    <property type="entry name" value="P-loop containing nucleotide triphosphate hydrolases"/>
    <property type="match status" value="1"/>
</dbReference>
<dbReference type="EMBL" id="JASBNA010000003">
    <property type="protein sequence ID" value="KAK7693511.1"/>
    <property type="molecule type" value="Genomic_DNA"/>
</dbReference>
<accession>A0AAW0GVF1</accession>
<comment type="caution">
    <text evidence="4">The sequence shown here is derived from an EMBL/GenBank/DDBJ whole genome shotgun (WGS) entry which is preliminary data.</text>
</comment>
<dbReference type="GO" id="GO:0005829">
    <property type="term" value="C:cytosol"/>
    <property type="evidence" value="ECO:0007669"/>
    <property type="project" value="TreeGrafter"/>
</dbReference>
<evidence type="ECO:0000256" key="1">
    <source>
        <dbReference type="ARBA" id="ARBA00022741"/>
    </source>
</evidence>
<keyword evidence="1" id="KW-0547">Nucleotide-binding</keyword>
<dbReference type="SUPFAM" id="SSF52540">
    <property type="entry name" value="P-loop containing nucleoside triphosphate hydrolases"/>
    <property type="match status" value="1"/>
</dbReference>
<protein>
    <submittedName>
        <fullName evidence="4">Signal recognition particle</fullName>
    </submittedName>
</protein>
<dbReference type="GO" id="GO:0003924">
    <property type="term" value="F:GTPase activity"/>
    <property type="evidence" value="ECO:0007669"/>
    <property type="project" value="InterPro"/>
</dbReference>
<proteinExistence type="predicted"/>
<dbReference type="Proteomes" id="UP001385951">
    <property type="component" value="Unassembled WGS sequence"/>
</dbReference>
<dbReference type="InterPro" id="IPR027417">
    <property type="entry name" value="P-loop_NTPase"/>
</dbReference>
<name>A0AAW0GVF1_9APHY</name>
<dbReference type="GO" id="GO:0008312">
    <property type="term" value="F:7S RNA binding"/>
    <property type="evidence" value="ECO:0007669"/>
    <property type="project" value="TreeGrafter"/>
</dbReference>
<keyword evidence="2" id="KW-0342">GTP-binding</keyword>
<gene>
    <name evidence="4" type="primary">SRP54_1</name>
    <name evidence="4" type="ORF">QCA50_003079</name>
</gene>
<dbReference type="PANTHER" id="PTHR11564:SF5">
    <property type="entry name" value="SIGNAL RECOGNITION PARTICLE SUBUNIT SRP54"/>
    <property type="match status" value="1"/>
</dbReference>
<dbReference type="PANTHER" id="PTHR11564">
    <property type="entry name" value="SIGNAL RECOGNITION PARTICLE 54K PROTEIN SRP54"/>
    <property type="match status" value="1"/>
</dbReference>
<dbReference type="InterPro" id="IPR000897">
    <property type="entry name" value="SRP54_GTPase_dom"/>
</dbReference>
<dbReference type="Pfam" id="PF00448">
    <property type="entry name" value="SRP54"/>
    <property type="match status" value="1"/>
</dbReference>
<sequence length="82" mass="8454">MTVLILDASIGQAAEAQSHAFKESADFGAIIVTKMDGHAKGGGAISAVAATKTPIIFLGVGEHLTISKSSPHSLHLQTSRTR</sequence>
<organism evidence="4 5">
    <name type="scientific">Cerrena zonata</name>
    <dbReference type="NCBI Taxonomy" id="2478898"/>
    <lineage>
        <taxon>Eukaryota</taxon>
        <taxon>Fungi</taxon>
        <taxon>Dikarya</taxon>
        <taxon>Basidiomycota</taxon>
        <taxon>Agaricomycotina</taxon>
        <taxon>Agaricomycetes</taxon>
        <taxon>Polyporales</taxon>
        <taxon>Cerrenaceae</taxon>
        <taxon>Cerrena</taxon>
    </lineage>
</organism>
<evidence type="ECO:0000259" key="3">
    <source>
        <dbReference type="Pfam" id="PF00448"/>
    </source>
</evidence>
<evidence type="ECO:0000256" key="2">
    <source>
        <dbReference type="ARBA" id="ARBA00023134"/>
    </source>
</evidence>
<dbReference type="GO" id="GO:0030942">
    <property type="term" value="F:endoplasmic reticulum signal peptide binding"/>
    <property type="evidence" value="ECO:0007669"/>
    <property type="project" value="TreeGrafter"/>
</dbReference>
<feature type="domain" description="SRP54-type proteins GTP-binding" evidence="3">
    <location>
        <begin position="2"/>
        <end position="64"/>
    </location>
</feature>
<dbReference type="InterPro" id="IPR022941">
    <property type="entry name" value="SRP54"/>
</dbReference>
<reference evidence="4 5" key="1">
    <citation type="submission" date="2022-09" db="EMBL/GenBank/DDBJ databases">
        <authorList>
            <person name="Palmer J.M."/>
        </authorList>
    </citation>
    <scope>NUCLEOTIDE SEQUENCE [LARGE SCALE GENOMIC DNA]</scope>
    <source>
        <strain evidence="4 5">DSM 7382</strain>
    </source>
</reference>